<dbReference type="Proteomes" id="UP000029981">
    <property type="component" value="Chromosome 1"/>
</dbReference>
<organism evidence="1 2">
    <name type="scientific">Cucumis sativus</name>
    <name type="common">Cucumber</name>
    <dbReference type="NCBI Taxonomy" id="3659"/>
    <lineage>
        <taxon>Eukaryota</taxon>
        <taxon>Viridiplantae</taxon>
        <taxon>Streptophyta</taxon>
        <taxon>Embryophyta</taxon>
        <taxon>Tracheophyta</taxon>
        <taxon>Spermatophyta</taxon>
        <taxon>Magnoliopsida</taxon>
        <taxon>eudicotyledons</taxon>
        <taxon>Gunneridae</taxon>
        <taxon>Pentapetalae</taxon>
        <taxon>rosids</taxon>
        <taxon>fabids</taxon>
        <taxon>Cucurbitales</taxon>
        <taxon>Cucurbitaceae</taxon>
        <taxon>Benincaseae</taxon>
        <taxon>Cucumis</taxon>
    </lineage>
</organism>
<reference evidence="1 2" key="1">
    <citation type="journal article" date="2009" name="Nat. Genet.">
        <title>The genome of the cucumber, Cucumis sativus L.</title>
        <authorList>
            <person name="Huang S."/>
            <person name="Li R."/>
            <person name="Zhang Z."/>
            <person name="Li L."/>
            <person name="Gu X."/>
            <person name="Fan W."/>
            <person name="Lucas W.J."/>
            <person name="Wang X."/>
            <person name="Xie B."/>
            <person name="Ni P."/>
            <person name="Ren Y."/>
            <person name="Zhu H."/>
            <person name="Li J."/>
            <person name="Lin K."/>
            <person name="Jin W."/>
            <person name="Fei Z."/>
            <person name="Li G."/>
            <person name="Staub J."/>
            <person name="Kilian A."/>
            <person name="van der Vossen E.A."/>
            <person name="Wu Y."/>
            <person name="Guo J."/>
            <person name="He J."/>
            <person name="Jia Z."/>
            <person name="Ren Y."/>
            <person name="Tian G."/>
            <person name="Lu Y."/>
            <person name="Ruan J."/>
            <person name="Qian W."/>
            <person name="Wang M."/>
            <person name="Huang Q."/>
            <person name="Li B."/>
            <person name="Xuan Z."/>
            <person name="Cao J."/>
            <person name="Asan"/>
            <person name="Wu Z."/>
            <person name="Zhang J."/>
            <person name="Cai Q."/>
            <person name="Bai Y."/>
            <person name="Zhao B."/>
            <person name="Han Y."/>
            <person name="Li Y."/>
            <person name="Li X."/>
            <person name="Wang S."/>
            <person name="Shi Q."/>
            <person name="Liu S."/>
            <person name="Cho W.K."/>
            <person name="Kim J.Y."/>
            <person name="Xu Y."/>
            <person name="Heller-Uszynska K."/>
            <person name="Miao H."/>
            <person name="Cheng Z."/>
            <person name="Zhang S."/>
            <person name="Wu J."/>
            <person name="Yang Y."/>
            <person name="Kang H."/>
            <person name="Li M."/>
            <person name="Liang H."/>
            <person name="Ren X."/>
            <person name="Shi Z."/>
            <person name="Wen M."/>
            <person name="Jian M."/>
            <person name="Yang H."/>
            <person name="Zhang G."/>
            <person name="Yang Z."/>
            <person name="Chen R."/>
            <person name="Liu S."/>
            <person name="Li J."/>
            <person name="Ma L."/>
            <person name="Liu H."/>
            <person name="Zhou Y."/>
            <person name="Zhao J."/>
            <person name="Fang X."/>
            <person name="Li G."/>
            <person name="Fang L."/>
            <person name="Li Y."/>
            <person name="Liu D."/>
            <person name="Zheng H."/>
            <person name="Zhang Y."/>
            <person name="Qin N."/>
            <person name="Li Z."/>
            <person name="Yang G."/>
            <person name="Yang S."/>
            <person name="Bolund L."/>
            <person name="Kristiansen K."/>
            <person name="Zheng H."/>
            <person name="Li S."/>
            <person name="Zhang X."/>
            <person name="Yang H."/>
            <person name="Wang J."/>
            <person name="Sun R."/>
            <person name="Zhang B."/>
            <person name="Jiang S."/>
            <person name="Wang J."/>
            <person name="Du Y."/>
            <person name="Li S."/>
        </authorList>
    </citation>
    <scope>NUCLEOTIDE SEQUENCE [LARGE SCALE GENOMIC DNA]</scope>
    <source>
        <strain evidence="2">cv. 9930</strain>
    </source>
</reference>
<reference evidence="1 2" key="2">
    <citation type="journal article" date="2009" name="PLoS ONE">
        <title>An integrated genetic and cytogenetic map of the cucumber genome.</title>
        <authorList>
            <person name="Ren Y."/>
            <person name="Zhang Z."/>
            <person name="Liu J."/>
            <person name="Staub J.E."/>
            <person name="Han Y."/>
            <person name="Cheng Z."/>
            <person name="Li X."/>
            <person name="Lu J."/>
            <person name="Miao H."/>
            <person name="Kang H."/>
            <person name="Xie B."/>
            <person name="Gu X."/>
            <person name="Wang X."/>
            <person name="Du Y."/>
            <person name="Jin W."/>
            <person name="Huang S."/>
        </authorList>
    </citation>
    <scope>NUCLEOTIDE SEQUENCE [LARGE SCALE GENOMIC DNA]</scope>
    <source>
        <strain evidence="2">cv. 9930</strain>
    </source>
</reference>
<protein>
    <submittedName>
        <fullName evidence="1">Uncharacterized protein</fullName>
    </submittedName>
</protein>
<reference evidence="1 2" key="3">
    <citation type="journal article" date="2010" name="BMC Genomics">
        <title>Transcriptome sequencing and comparative analysis of cucumber flowers with different sex types.</title>
        <authorList>
            <person name="Guo S."/>
            <person name="Zheng Y."/>
            <person name="Joung J.G."/>
            <person name="Liu S."/>
            <person name="Zhang Z."/>
            <person name="Crasta O.R."/>
            <person name="Sobral B.W."/>
            <person name="Xu Y."/>
            <person name="Huang S."/>
            <person name="Fei Z."/>
        </authorList>
    </citation>
    <scope>NUCLEOTIDE SEQUENCE [LARGE SCALE GENOMIC DNA]</scope>
    <source>
        <strain evidence="2">cv. 9930</strain>
    </source>
</reference>
<dbReference type="AlphaFoldDB" id="A0A0A0LU60"/>
<reference evidence="1 2" key="4">
    <citation type="journal article" date="2011" name="BMC Genomics">
        <title>RNA-Seq improves annotation of protein-coding genes in the cucumber genome.</title>
        <authorList>
            <person name="Li Z."/>
            <person name="Zhang Z."/>
            <person name="Yan P."/>
            <person name="Huang S."/>
            <person name="Fei Z."/>
            <person name="Lin K."/>
        </authorList>
    </citation>
    <scope>NUCLEOTIDE SEQUENCE [LARGE SCALE GENOMIC DNA]</scope>
    <source>
        <strain evidence="2">cv. 9930</strain>
    </source>
</reference>
<proteinExistence type="predicted"/>
<keyword evidence="2" id="KW-1185">Reference proteome</keyword>
<sequence length="77" mass="8911">MEKEHSIHRNGPNTFKAKHKRVICHRPKHFSPPVFHACALFLKSSGFISHPHTRPDPTLFTLTVFLRHPDVAHLSRL</sequence>
<dbReference type="Gramene" id="KGN64337">
    <property type="protein sequence ID" value="KGN64337"/>
    <property type="gene ID" value="Csa_1G046320"/>
</dbReference>
<dbReference type="EMBL" id="CM002922">
    <property type="protein sequence ID" value="KGN64337.1"/>
    <property type="molecule type" value="Genomic_DNA"/>
</dbReference>
<gene>
    <name evidence="1" type="ORF">Csa_1G046320</name>
</gene>
<accession>A0A0A0LU60</accession>
<evidence type="ECO:0000313" key="1">
    <source>
        <dbReference type="EMBL" id="KGN64337.1"/>
    </source>
</evidence>
<evidence type="ECO:0000313" key="2">
    <source>
        <dbReference type="Proteomes" id="UP000029981"/>
    </source>
</evidence>
<name>A0A0A0LU60_CUCSA</name>